<comment type="catalytic activity">
    <reaction evidence="5">
        <text>siroheme + 2 H(+) = 12,18-didecarboxysiroheme + 2 CO2</text>
        <dbReference type="Rhea" id="RHEA:19093"/>
        <dbReference type="ChEBI" id="CHEBI:15378"/>
        <dbReference type="ChEBI" id="CHEBI:16526"/>
        <dbReference type="ChEBI" id="CHEBI:60052"/>
        <dbReference type="ChEBI" id="CHEBI:140497"/>
        <dbReference type="EC" id="4.1.1.111"/>
    </reaction>
</comment>
<evidence type="ECO:0000256" key="3">
    <source>
        <dbReference type="ARBA" id="ARBA00023457"/>
    </source>
</evidence>
<comment type="pathway">
    <text evidence="2">Porphyrin-containing compound metabolism.</text>
</comment>
<feature type="domain" description="Siroheme decarboxylase AsnC-like ligand binding" evidence="6">
    <location>
        <begin position="97"/>
        <end position="174"/>
    </location>
</feature>
<dbReference type="Gene3D" id="1.10.10.10">
    <property type="entry name" value="Winged helix-like DNA-binding domain superfamily/Winged helix DNA-binding domain"/>
    <property type="match status" value="1"/>
</dbReference>
<evidence type="ECO:0000313" key="9">
    <source>
        <dbReference type="Proteomes" id="UP000600363"/>
    </source>
</evidence>
<reference evidence="8" key="1">
    <citation type="journal article" date="2020" name="bioRxiv">
        <title>A rank-normalized archaeal taxonomy based on genome phylogeny resolves widespread incomplete and uneven classifications.</title>
        <authorList>
            <person name="Rinke C."/>
            <person name="Chuvochina M."/>
            <person name="Mussig A.J."/>
            <person name="Chaumeil P.-A."/>
            <person name="Waite D.W."/>
            <person name="Whitman W.B."/>
            <person name="Parks D.H."/>
            <person name="Hugenholtz P."/>
        </authorList>
    </citation>
    <scope>NUCLEOTIDE SEQUENCE</scope>
    <source>
        <strain evidence="8">UBA12518</strain>
    </source>
</reference>
<dbReference type="PANTHER" id="PTHR43413">
    <property type="entry name" value="TRANSCRIPTIONAL REGULATOR, ASNC FAMILY"/>
    <property type="match status" value="1"/>
</dbReference>
<dbReference type="Pfam" id="PF17805">
    <property type="entry name" value="AsnC_trans_reg2"/>
    <property type="match status" value="1"/>
</dbReference>
<dbReference type="SMART" id="SM00344">
    <property type="entry name" value="HTH_ASNC"/>
    <property type="match status" value="1"/>
</dbReference>
<keyword evidence="1" id="KW-0456">Lyase</keyword>
<gene>
    <name evidence="8" type="ORF">HA299_02775</name>
</gene>
<evidence type="ECO:0000259" key="6">
    <source>
        <dbReference type="Pfam" id="PF17805"/>
    </source>
</evidence>
<comment type="caution">
    <text evidence="8">The sequence shown here is derived from an EMBL/GenBank/DDBJ whole genome shotgun (WGS) entry which is preliminary data.</text>
</comment>
<comment type="similarity">
    <text evidence="3">Belongs to the Ahb/Nir family.</text>
</comment>
<dbReference type="InterPro" id="IPR050684">
    <property type="entry name" value="HTH-Siroheme_Decarb"/>
</dbReference>
<dbReference type="InterPro" id="IPR036388">
    <property type="entry name" value="WH-like_DNA-bd_sf"/>
</dbReference>
<evidence type="ECO:0000256" key="5">
    <source>
        <dbReference type="ARBA" id="ARBA00048470"/>
    </source>
</evidence>
<dbReference type="GO" id="GO:0016829">
    <property type="term" value="F:lyase activity"/>
    <property type="evidence" value="ECO:0007669"/>
    <property type="project" value="UniProtKB-KW"/>
</dbReference>
<dbReference type="InterPro" id="IPR019888">
    <property type="entry name" value="Tscrpt_reg_AsnC-like"/>
</dbReference>
<evidence type="ECO:0000313" key="8">
    <source>
        <dbReference type="EMBL" id="HIH69536.1"/>
    </source>
</evidence>
<dbReference type="Gene3D" id="3.30.70.3460">
    <property type="match status" value="1"/>
</dbReference>
<dbReference type="SUPFAM" id="SSF46785">
    <property type="entry name" value="Winged helix' DNA-binding domain"/>
    <property type="match status" value="1"/>
</dbReference>
<dbReference type="InterPro" id="IPR036390">
    <property type="entry name" value="WH_DNA-bd_sf"/>
</dbReference>
<dbReference type="EMBL" id="DUIH01000011">
    <property type="protein sequence ID" value="HIH69536.1"/>
    <property type="molecule type" value="Genomic_DNA"/>
</dbReference>
<name>A0A832RWB3_9EURY</name>
<dbReference type="EC" id="4.1.1.111" evidence="4"/>
<dbReference type="AlphaFoldDB" id="A0A832RWB3"/>
<evidence type="ECO:0000256" key="2">
    <source>
        <dbReference type="ARBA" id="ARBA00023444"/>
    </source>
</evidence>
<proteinExistence type="inferred from homology"/>
<evidence type="ECO:0000259" key="7">
    <source>
        <dbReference type="Pfam" id="PF22451"/>
    </source>
</evidence>
<dbReference type="InterPro" id="IPR040523">
    <property type="entry name" value="AsnC_trans_reg2"/>
</dbReference>
<feature type="domain" description="Siroheme decarboxylase NirL-like HTH" evidence="7">
    <location>
        <begin position="40"/>
        <end position="86"/>
    </location>
</feature>
<accession>A0A832RWB3</accession>
<organism evidence="8 9">
    <name type="scientific">Methermicoccus shengliensis</name>
    <dbReference type="NCBI Taxonomy" id="660064"/>
    <lineage>
        <taxon>Archaea</taxon>
        <taxon>Methanobacteriati</taxon>
        <taxon>Methanobacteriota</taxon>
        <taxon>Stenosarchaea group</taxon>
        <taxon>Methanomicrobia</taxon>
        <taxon>Methanosarcinales</taxon>
        <taxon>Methermicoccaceae</taxon>
        <taxon>Methermicoccus</taxon>
    </lineage>
</organism>
<dbReference type="Proteomes" id="UP000600363">
    <property type="component" value="Unassembled WGS sequence"/>
</dbReference>
<evidence type="ECO:0000256" key="4">
    <source>
        <dbReference type="ARBA" id="ARBA00023471"/>
    </source>
</evidence>
<dbReference type="PANTHER" id="PTHR43413:SF1">
    <property type="entry name" value="SIROHEME DECARBOXYLASE NIRL SUBUNIT"/>
    <property type="match status" value="1"/>
</dbReference>
<dbReference type="InterPro" id="IPR053953">
    <property type="entry name" value="NirdL-like_HTH"/>
</dbReference>
<sequence>MWGVQGKGVRPHRGCAGTRALLHPHPHTRGGEGTIVDELDRRIVDVLHTGFPLEAEPYAKIARELGISEEELMDRVRSLMDRGIIRRIAPILNTQRVGVCSTLVALKVPSEEMERVAERINSYEEVSHNYEREHEYNMWFTVSAPNQRRLERILSDISALGYPMLNLPTVKVFKINVRFDIV</sequence>
<evidence type="ECO:0000256" key="1">
    <source>
        <dbReference type="ARBA" id="ARBA00023239"/>
    </source>
</evidence>
<protein>
    <recommendedName>
        <fullName evidence="4">siroheme decarboxylase</fullName>
        <ecNumber evidence="4">4.1.1.111</ecNumber>
    </recommendedName>
</protein>
<dbReference type="Pfam" id="PF22451">
    <property type="entry name" value="NirdL-like_HTH"/>
    <property type="match status" value="1"/>
</dbReference>